<evidence type="ECO:0000313" key="3">
    <source>
        <dbReference type="Proteomes" id="UP000202440"/>
    </source>
</evidence>
<feature type="transmembrane region" description="Helical" evidence="1">
    <location>
        <begin position="116"/>
        <end position="135"/>
    </location>
</feature>
<keyword evidence="1" id="KW-0472">Membrane</keyword>
<dbReference type="AlphaFoldDB" id="A0A222FLA7"/>
<gene>
    <name evidence="2" type="ORF">CHH28_10075</name>
</gene>
<feature type="transmembrane region" description="Helical" evidence="1">
    <location>
        <begin position="141"/>
        <end position="159"/>
    </location>
</feature>
<evidence type="ECO:0008006" key="4">
    <source>
        <dbReference type="Google" id="ProtNLM"/>
    </source>
</evidence>
<organism evidence="2 3">
    <name type="scientific">Bacterioplanes sanyensis</name>
    <dbReference type="NCBI Taxonomy" id="1249553"/>
    <lineage>
        <taxon>Bacteria</taxon>
        <taxon>Pseudomonadati</taxon>
        <taxon>Pseudomonadota</taxon>
        <taxon>Gammaproteobacteria</taxon>
        <taxon>Oceanospirillales</taxon>
        <taxon>Oceanospirillaceae</taxon>
        <taxon>Bacterioplanes</taxon>
    </lineage>
</organism>
<dbReference type="Proteomes" id="UP000202440">
    <property type="component" value="Chromosome"/>
</dbReference>
<name>A0A222FLA7_9GAMM</name>
<keyword evidence="3" id="KW-1185">Reference proteome</keyword>
<dbReference type="RefSeq" id="WP_094060187.1">
    <property type="nucleotide sequence ID" value="NZ_CP022530.1"/>
</dbReference>
<proteinExistence type="predicted"/>
<evidence type="ECO:0000313" key="2">
    <source>
        <dbReference type="EMBL" id="ASP39003.1"/>
    </source>
</evidence>
<sequence length="324" mass="36938">MIVPKYWSEAQQTAPVANGQRTIKRFGWSDSSQQAAEQHAQQRLAEALETLAATGSVRRMDHKVAYNSTEGLPIREEVIANYDDIVISRNAYGALCLNTPSVLFADIDFDPHHGGLTLPWLLPLVIGLGLSWVFAPDSTGWLLGLGITLVISLISWLLAKRKKVEQRRGEGERQLENIRAFSQRYPELHLRIYRTPAGYRVLCMNELFDPRSDRAQQLLKELHCDPLYSQLCFNQQCFRARVSPKPWRIGMQRMQPASGVWPIKAERMPQRSAWVQQYEQTASTYAACHYVERLGAQQTLPETEQVQRLHDDYCRAQATELAMG</sequence>
<evidence type="ECO:0000256" key="1">
    <source>
        <dbReference type="SAM" id="Phobius"/>
    </source>
</evidence>
<accession>A0A222FLA7</accession>
<dbReference type="EMBL" id="CP022530">
    <property type="protein sequence ID" value="ASP39003.1"/>
    <property type="molecule type" value="Genomic_DNA"/>
</dbReference>
<dbReference type="KEGG" id="bsan:CHH28_10075"/>
<keyword evidence="1" id="KW-1133">Transmembrane helix</keyword>
<protein>
    <recommendedName>
        <fullName evidence="4">Transmembrane protein</fullName>
    </recommendedName>
</protein>
<keyword evidence="1" id="KW-0812">Transmembrane</keyword>
<reference evidence="2 3" key="1">
    <citation type="submission" date="2017-07" db="EMBL/GenBank/DDBJ databases">
        <title>Annotated genome sequence of Bacterioplanes sanyensis isolated from Red Sea.</title>
        <authorList>
            <person name="Rehman Z.U."/>
        </authorList>
    </citation>
    <scope>NUCLEOTIDE SEQUENCE [LARGE SCALE GENOMIC DNA]</scope>
    <source>
        <strain evidence="2 3">NV9</strain>
    </source>
</reference>
<dbReference type="OrthoDB" id="877274at2"/>